<comment type="subcellular location">
    <subcellularLocation>
        <location evidence="1">Membrane</location>
    </subcellularLocation>
</comment>
<evidence type="ECO:0000256" key="1">
    <source>
        <dbReference type="ARBA" id="ARBA00004370"/>
    </source>
</evidence>
<dbReference type="Proteomes" id="UP000568380">
    <property type="component" value="Unassembled WGS sequence"/>
</dbReference>
<name>A0A7W8EG73_9ACTN</name>
<dbReference type="PANTHER" id="PTHR37042">
    <property type="entry name" value="OUTER MEMBRANE PROTEIN RV1973"/>
    <property type="match status" value="1"/>
</dbReference>
<keyword evidence="2" id="KW-0472">Membrane</keyword>
<evidence type="ECO:0000313" key="3">
    <source>
        <dbReference type="EMBL" id="MBB5078173.1"/>
    </source>
</evidence>
<reference evidence="3 4" key="1">
    <citation type="submission" date="2020-08" db="EMBL/GenBank/DDBJ databases">
        <title>Genomic Encyclopedia of Type Strains, Phase IV (KMG-IV): sequencing the most valuable type-strain genomes for metagenomic binning, comparative biology and taxonomic classification.</title>
        <authorList>
            <person name="Goeker M."/>
        </authorList>
    </citation>
    <scope>NUCLEOTIDE SEQUENCE [LARGE SCALE GENOMIC DNA]</scope>
    <source>
        <strain evidence="3 4">DSM 45385</strain>
    </source>
</reference>
<protein>
    <submittedName>
        <fullName evidence="3">Mce-associated membrane protein</fullName>
    </submittedName>
</protein>
<evidence type="ECO:0000256" key="2">
    <source>
        <dbReference type="ARBA" id="ARBA00023136"/>
    </source>
</evidence>
<gene>
    <name evidence="3" type="ORF">HNR40_003648</name>
</gene>
<proteinExistence type="predicted"/>
<dbReference type="AlphaFoldDB" id="A0A7W8EG73"/>
<comment type="caution">
    <text evidence="3">The sequence shown here is derived from an EMBL/GenBank/DDBJ whole genome shotgun (WGS) entry which is preliminary data.</text>
</comment>
<keyword evidence="4" id="KW-1185">Reference proteome</keyword>
<dbReference type="RefSeq" id="WP_184962636.1">
    <property type="nucleotide sequence ID" value="NZ_JACHIN010000004.1"/>
</dbReference>
<dbReference type="EMBL" id="JACHIN010000004">
    <property type="protein sequence ID" value="MBB5078173.1"/>
    <property type="molecule type" value="Genomic_DNA"/>
</dbReference>
<organism evidence="3 4">
    <name type="scientific">Nonomuraea endophytica</name>
    <dbReference type="NCBI Taxonomy" id="714136"/>
    <lineage>
        <taxon>Bacteria</taxon>
        <taxon>Bacillati</taxon>
        <taxon>Actinomycetota</taxon>
        <taxon>Actinomycetes</taxon>
        <taxon>Streptosporangiales</taxon>
        <taxon>Streptosporangiaceae</taxon>
        <taxon>Nonomuraea</taxon>
    </lineage>
</organism>
<dbReference type="GO" id="GO:0016020">
    <property type="term" value="C:membrane"/>
    <property type="evidence" value="ECO:0007669"/>
    <property type="project" value="UniProtKB-SubCell"/>
</dbReference>
<dbReference type="PANTHER" id="PTHR37042:SF4">
    <property type="entry name" value="OUTER MEMBRANE PROTEIN RV1973"/>
    <property type="match status" value="1"/>
</dbReference>
<sequence>MRRWAGPVAVVLVVLAAAFCGWSGWVSWQAAGDPGAALATERDRALEAGRRQLAVLNTMDAAAVDAGLARWQEATTGALRDELAAGQASTRLAVERSGATSRATVIEAAVTALDAEAGDAQIIAAVEIELTGRGGRASVERKRFQAGLARTDGGWKLKSFTAIPAVGG</sequence>
<accession>A0A7W8EG73</accession>
<evidence type="ECO:0000313" key="4">
    <source>
        <dbReference type="Proteomes" id="UP000568380"/>
    </source>
</evidence>